<reference evidence="2 3" key="1">
    <citation type="submission" date="2019-03" db="EMBL/GenBank/DDBJ databases">
        <title>Genomic Encyclopedia of Type Strains, Phase IV (KMG-IV): sequencing the most valuable type-strain genomes for metagenomic binning, comparative biology and taxonomic classification.</title>
        <authorList>
            <person name="Goeker M."/>
        </authorList>
    </citation>
    <scope>NUCLEOTIDE SEQUENCE [LARGE SCALE GENOMIC DNA]</scope>
    <source>
        <strain evidence="2 3">LX-B</strain>
    </source>
</reference>
<protein>
    <submittedName>
        <fullName evidence="2">DegV family protein with EDD domain</fullName>
    </submittedName>
</protein>
<dbReference type="Proteomes" id="UP000295008">
    <property type="component" value="Unassembled WGS sequence"/>
</dbReference>
<dbReference type="OrthoDB" id="9780660at2"/>
<evidence type="ECO:0000313" key="3">
    <source>
        <dbReference type="Proteomes" id="UP000295008"/>
    </source>
</evidence>
<keyword evidence="1" id="KW-0446">Lipid-binding</keyword>
<dbReference type="RefSeq" id="WP_132014370.1">
    <property type="nucleotide sequence ID" value="NZ_SLUN01000012.1"/>
</dbReference>
<dbReference type="InterPro" id="IPR050270">
    <property type="entry name" value="DegV_domain_contain"/>
</dbReference>
<keyword evidence="3" id="KW-1185">Reference proteome</keyword>
<dbReference type="Gene3D" id="3.40.50.10170">
    <property type="match status" value="1"/>
</dbReference>
<evidence type="ECO:0000256" key="1">
    <source>
        <dbReference type="ARBA" id="ARBA00023121"/>
    </source>
</evidence>
<proteinExistence type="predicted"/>
<name>A0A4R1RSP9_HYDET</name>
<gene>
    <name evidence="2" type="ORF">EDC14_101246</name>
</gene>
<comment type="caution">
    <text evidence="2">The sequence shown here is derived from an EMBL/GenBank/DDBJ whole genome shotgun (WGS) entry which is preliminary data.</text>
</comment>
<dbReference type="GO" id="GO:0008289">
    <property type="term" value="F:lipid binding"/>
    <property type="evidence" value="ECO:0007669"/>
    <property type="project" value="UniProtKB-KW"/>
</dbReference>
<dbReference type="InterPro" id="IPR043168">
    <property type="entry name" value="DegV_C"/>
</dbReference>
<dbReference type="PROSITE" id="PS51482">
    <property type="entry name" value="DEGV"/>
    <property type="match status" value="1"/>
</dbReference>
<dbReference type="EMBL" id="SLUN01000012">
    <property type="protein sequence ID" value="TCL69349.1"/>
    <property type="molecule type" value="Genomic_DNA"/>
</dbReference>
<dbReference type="PANTHER" id="PTHR33434:SF2">
    <property type="entry name" value="FATTY ACID-BINDING PROTEIN TM_1468"/>
    <property type="match status" value="1"/>
</dbReference>
<accession>A0A4R1RSP9</accession>
<dbReference type="PANTHER" id="PTHR33434">
    <property type="entry name" value="DEGV DOMAIN-CONTAINING PROTEIN DR_1986-RELATED"/>
    <property type="match status" value="1"/>
</dbReference>
<dbReference type="InterPro" id="IPR003797">
    <property type="entry name" value="DegV"/>
</dbReference>
<dbReference type="NCBIfam" id="TIGR00762">
    <property type="entry name" value="DegV"/>
    <property type="match status" value="1"/>
</dbReference>
<evidence type="ECO:0000313" key="2">
    <source>
        <dbReference type="EMBL" id="TCL69349.1"/>
    </source>
</evidence>
<sequence>MTVHIVTDSTADLPGKVIKEFGIKVVPLNIHFGDEVLKDGEDIWSEEFYNRLRNEDLLPNTSQPAPGEFLKVYQQIAKPGDTIISLHISKEMSGTARSAELAAEMLEKDIQVHVIDSRNVSAGLGLIALKAARLAINGALPALIMENIEKWKEQVGVYFTVNSLEYLHRTGRIGKASSLLGGLLNIKPILAIEKGIIVPVEKIRGHFQKVASQIVNHLVERFGSQPLLICFLHTDLPELGLILQKTAESRLVIAESFTNTIGPIVGSHGGPYTLGIVALPSQ</sequence>
<organism evidence="2 3">
    <name type="scientific">Hydrogenispora ethanolica</name>
    <dbReference type="NCBI Taxonomy" id="1082276"/>
    <lineage>
        <taxon>Bacteria</taxon>
        <taxon>Bacillati</taxon>
        <taxon>Bacillota</taxon>
        <taxon>Hydrogenispora</taxon>
    </lineage>
</organism>
<dbReference type="AlphaFoldDB" id="A0A4R1RSP9"/>
<dbReference type="Gene3D" id="3.30.1180.10">
    <property type="match status" value="1"/>
</dbReference>
<dbReference type="Pfam" id="PF02645">
    <property type="entry name" value="DegV"/>
    <property type="match status" value="1"/>
</dbReference>
<dbReference type="SUPFAM" id="SSF82549">
    <property type="entry name" value="DAK1/DegV-like"/>
    <property type="match status" value="1"/>
</dbReference>